<dbReference type="EMBL" id="CAMGYJ010000004">
    <property type="protein sequence ID" value="CAI0405072.1"/>
    <property type="molecule type" value="Genomic_DNA"/>
</dbReference>
<dbReference type="GO" id="GO:0008270">
    <property type="term" value="F:zinc ion binding"/>
    <property type="evidence" value="ECO:0007669"/>
    <property type="project" value="TreeGrafter"/>
</dbReference>
<dbReference type="GO" id="GO:0051903">
    <property type="term" value="F:S-(hydroxymethyl)glutathione dehydrogenase [NAD(P)+] activity"/>
    <property type="evidence" value="ECO:0007669"/>
    <property type="project" value="TreeGrafter"/>
</dbReference>
<gene>
    <name evidence="4" type="ORF">LITE_LOCUS12755</name>
</gene>
<dbReference type="PANTHER" id="PTHR43880">
    <property type="entry name" value="ALCOHOL DEHYDROGENASE"/>
    <property type="match status" value="1"/>
</dbReference>
<accession>A0AAV0J5J1</accession>
<dbReference type="Proteomes" id="UP001154282">
    <property type="component" value="Unassembled WGS sequence"/>
</dbReference>
<evidence type="ECO:0000313" key="4">
    <source>
        <dbReference type="EMBL" id="CAI0405072.1"/>
    </source>
</evidence>
<comment type="caution">
    <text evidence="4">The sequence shown here is derived from an EMBL/GenBank/DDBJ whole genome shotgun (WGS) entry which is preliminary data.</text>
</comment>
<sequence length="51" mass="5858">MEEVMVAPPRAHEARIRIVCTSLCQSDINLWKRKDFPGIMPRILDHEAIGL</sequence>
<dbReference type="Gene3D" id="3.90.180.10">
    <property type="entry name" value="Medium-chain alcohol dehydrogenases, catalytic domain"/>
    <property type="match status" value="1"/>
</dbReference>
<organism evidence="4 5">
    <name type="scientific">Linum tenue</name>
    <dbReference type="NCBI Taxonomy" id="586396"/>
    <lineage>
        <taxon>Eukaryota</taxon>
        <taxon>Viridiplantae</taxon>
        <taxon>Streptophyta</taxon>
        <taxon>Embryophyta</taxon>
        <taxon>Tracheophyta</taxon>
        <taxon>Spermatophyta</taxon>
        <taxon>Magnoliopsida</taxon>
        <taxon>eudicotyledons</taxon>
        <taxon>Gunneridae</taxon>
        <taxon>Pentapetalae</taxon>
        <taxon>rosids</taxon>
        <taxon>fabids</taxon>
        <taxon>Malpighiales</taxon>
        <taxon>Linaceae</taxon>
        <taxon>Linum</taxon>
    </lineage>
</organism>
<keyword evidence="5" id="KW-1185">Reference proteome</keyword>
<keyword evidence="2" id="KW-0479">Metal-binding</keyword>
<evidence type="ECO:0000256" key="3">
    <source>
        <dbReference type="ARBA" id="ARBA00022833"/>
    </source>
</evidence>
<dbReference type="GO" id="GO:0005829">
    <property type="term" value="C:cytosol"/>
    <property type="evidence" value="ECO:0007669"/>
    <property type="project" value="TreeGrafter"/>
</dbReference>
<evidence type="ECO:0000256" key="2">
    <source>
        <dbReference type="ARBA" id="ARBA00022723"/>
    </source>
</evidence>
<dbReference type="PANTHER" id="PTHR43880:SF7">
    <property type="entry name" value="ALCOHOL DEHYDROGENASE-LIKE 7"/>
    <property type="match status" value="1"/>
</dbReference>
<evidence type="ECO:0008006" key="6">
    <source>
        <dbReference type="Google" id="ProtNLM"/>
    </source>
</evidence>
<name>A0AAV0J5J1_9ROSI</name>
<proteinExistence type="predicted"/>
<dbReference type="SUPFAM" id="SSF50129">
    <property type="entry name" value="GroES-like"/>
    <property type="match status" value="1"/>
</dbReference>
<protein>
    <recommendedName>
        <fullName evidence="6">Alcohol dehydrogenase</fullName>
    </recommendedName>
</protein>
<dbReference type="InterPro" id="IPR011032">
    <property type="entry name" value="GroES-like_sf"/>
</dbReference>
<dbReference type="GO" id="GO:0046294">
    <property type="term" value="P:formaldehyde catabolic process"/>
    <property type="evidence" value="ECO:0007669"/>
    <property type="project" value="TreeGrafter"/>
</dbReference>
<evidence type="ECO:0000313" key="5">
    <source>
        <dbReference type="Proteomes" id="UP001154282"/>
    </source>
</evidence>
<dbReference type="AlphaFoldDB" id="A0AAV0J5J1"/>
<keyword evidence="3" id="KW-0862">Zinc</keyword>
<reference evidence="4" key="1">
    <citation type="submission" date="2022-08" db="EMBL/GenBank/DDBJ databases">
        <authorList>
            <person name="Gutierrez-Valencia J."/>
        </authorList>
    </citation>
    <scope>NUCLEOTIDE SEQUENCE</scope>
</reference>
<comment type="subunit">
    <text evidence="1">Homodimer.</text>
</comment>
<evidence type="ECO:0000256" key="1">
    <source>
        <dbReference type="ARBA" id="ARBA00011738"/>
    </source>
</evidence>